<dbReference type="NCBIfam" id="NF047658">
    <property type="entry name" value="HYC_CC_PP"/>
    <property type="match status" value="1"/>
</dbReference>
<feature type="signal peptide" evidence="1">
    <location>
        <begin position="1"/>
        <end position="25"/>
    </location>
</feature>
<organism evidence="2 3">
    <name type="scientific">Cerina litoralis</name>
    <dbReference type="NCBI Taxonomy" id="2874477"/>
    <lineage>
        <taxon>Bacteria</taxon>
        <taxon>Pseudomonadati</taxon>
        <taxon>Bacteroidota</taxon>
        <taxon>Flavobacteriia</taxon>
        <taxon>Flavobacteriales</taxon>
        <taxon>Flavobacteriaceae</taxon>
        <taxon>Cerina</taxon>
    </lineage>
</organism>
<evidence type="ECO:0000313" key="2">
    <source>
        <dbReference type="EMBL" id="MCG2460986.1"/>
    </source>
</evidence>
<evidence type="ECO:0000256" key="1">
    <source>
        <dbReference type="SAM" id="SignalP"/>
    </source>
</evidence>
<feature type="chain" id="PRO_5042041802" evidence="1">
    <location>
        <begin position="26"/>
        <end position="138"/>
    </location>
</feature>
<name>A0AAE3EWK4_9FLAO</name>
<evidence type="ECO:0000313" key="3">
    <source>
        <dbReference type="Proteomes" id="UP001200642"/>
    </source>
</evidence>
<dbReference type="InterPro" id="IPR058060">
    <property type="entry name" value="HYC_CC_PP"/>
</dbReference>
<dbReference type="Pfam" id="PF26622">
    <property type="entry name" value="DUF8199"/>
    <property type="match status" value="1"/>
</dbReference>
<dbReference type="RefSeq" id="WP_317902134.1">
    <property type="nucleotide sequence ID" value="NZ_JAIRBC010000012.1"/>
</dbReference>
<accession>A0AAE3EWK4</accession>
<dbReference type="AlphaFoldDB" id="A0AAE3EWK4"/>
<dbReference type="InterPro" id="IPR058512">
    <property type="entry name" value="DUF8199"/>
</dbReference>
<comment type="caution">
    <text evidence="2">The sequence shown here is derived from an EMBL/GenBank/DDBJ whole genome shotgun (WGS) entry which is preliminary data.</text>
</comment>
<keyword evidence="1" id="KW-0732">Signal</keyword>
<gene>
    <name evidence="2" type="ORF">K8352_09525</name>
</gene>
<reference evidence="2" key="1">
    <citation type="submission" date="2023-02" db="EMBL/GenBank/DDBJ databases">
        <title>Genome of Flavobacteriaceae gen. nov. sp. strain F89.</title>
        <authorList>
            <person name="Wang Y."/>
        </authorList>
    </citation>
    <scope>NUCLEOTIDE SEQUENCE</scope>
    <source>
        <strain evidence="2">F89</strain>
    </source>
</reference>
<keyword evidence="3" id="KW-1185">Reference proteome</keyword>
<sequence length="138" mass="15649">MKKLFQQITSFCLALLVLFSTMSFTVDMHFCGKSLVDVSILKKAATCGMEMKEDRNHKEDVLEKKSCCSDHTITVAGQDNIKASFEKLSFGQQLFVAAFTYSYLNLYGSLATQIVPFRDYTPPLLVRDVLRLDQTFLI</sequence>
<proteinExistence type="predicted"/>
<dbReference type="Proteomes" id="UP001200642">
    <property type="component" value="Unassembled WGS sequence"/>
</dbReference>
<dbReference type="EMBL" id="JAIRBC010000012">
    <property type="protein sequence ID" value="MCG2460986.1"/>
    <property type="molecule type" value="Genomic_DNA"/>
</dbReference>
<protein>
    <submittedName>
        <fullName evidence="2">Uncharacterized protein</fullName>
    </submittedName>
</protein>